<dbReference type="SUPFAM" id="SSF51230">
    <property type="entry name" value="Single hybrid motif"/>
    <property type="match status" value="1"/>
</dbReference>
<keyword evidence="7" id="KW-1185">Reference proteome</keyword>
<comment type="similarity">
    <text evidence="1 3">Belongs to the GcvH family.</text>
</comment>
<evidence type="ECO:0000256" key="4">
    <source>
        <dbReference type="PIRSR" id="PIRSR617453-50"/>
    </source>
</evidence>
<dbReference type="GO" id="GO:0005737">
    <property type="term" value="C:cytoplasm"/>
    <property type="evidence" value="ECO:0007669"/>
    <property type="project" value="TreeGrafter"/>
</dbReference>
<gene>
    <name evidence="3" type="primary">gcvH</name>
    <name evidence="6" type="ORF">DesyoDRAFT_3624</name>
</gene>
<dbReference type="PANTHER" id="PTHR11715">
    <property type="entry name" value="GLYCINE CLEAVAGE SYSTEM H PROTEIN"/>
    <property type="match status" value="1"/>
</dbReference>
<name>H5Y5N8_9FIRM</name>
<proteinExistence type="inferred from homology"/>
<comment type="function">
    <text evidence="3">The glycine cleavage system catalyzes the degradation of glycine. The H protein shuttles the methylamine group of glycine from the P protein to the T protein.</text>
</comment>
<evidence type="ECO:0000259" key="5">
    <source>
        <dbReference type="PROSITE" id="PS50968"/>
    </source>
</evidence>
<reference evidence="6 7" key="1">
    <citation type="submission" date="2011-11" db="EMBL/GenBank/DDBJ databases">
        <title>The Noncontiguous Finished genome of Desulfosporosinus youngiae DSM 17734.</title>
        <authorList>
            <consortium name="US DOE Joint Genome Institute (JGI-PGF)"/>
            <person name="Lucas S."/>
            <person name="Han J."/>
            <person name="Lapidus A."/>
            <person name="Cheng J.-F."/>
            <person name="Goodwin L."/>
            <person name="Pitluck S."/>
            <person name="Peters L."/>
            <person name="Ovchinnikova G."/>
            <person name="Lu M."/>
            <person name="Land M.L."/>
            <person name="Hauser L."/>
            <person name="Pester M."/>
            <person name="Spring S."/>
            <person name="Ollivier B."/>
            <person name="Rattei T."/>
            <person name="Klenk H.-P."/>
            <person name="Wagner M."/>
            <person name="Loy A."/>
            <person name="Woyke T.J."/>
        </authorList>
    </citation>
    <scope>NUCLEOTIDE SEQUENCE [LARGE SCALE GENOMIC DNA]</scope>
    <source>
        <strain evidence="6 7">DSM 17734</strain>
    </source>
</reference>
<accession>H5Y5N8</accession>
<protein>
    <recommendedName>
        <fullName evidence="3">Glycine cleavage system H protein</fullName>
    </recommendedName>
</protein>
<evidence type="ECO:0000313" key="6">
    <source>
        <dbReference type="EMBL" id="EHQ90625.1"/>
    </source>
</evidence>
<feature type="modified residue" description="N6-lipoyllysine" evidence="3 4">
    <location>
        <position position="58"/>
    </location>
</feature>
<dbReference type="InterPro" id="IPR033753">
    <property type="entry name" value="GCV_H/Fam206"/>
</dbReference>
<dbReference type="InterPro" id="IPR003016">
    <property type="entry name" value="2-oxoA_DH_lipoyl-BS"/>
</dbReference>
<sequence length="121" mass="13474">MKMYSREHQWVELKGEKAYLGITEFAAKQLGDIVFVELPAVNDQFAAGEVIARVESVKSSSEIYCPVSGEVLAIKEELADAPERLNADPEGEAWIAEIRLENPKELDELMTKEEYLAGLSS</sequence>
<dbReference type="CDD" id="cd06848">
    <property type="entry name" value="GCS_H"/>
    <property type="match status" value="1"/>
</dbReference>
<feature type="domain" description="Lipoyl-binding" evidence="5">
    <location>
        <begin position="17"/>
        <end position="99"/>
    </location>
</feature>
<dbReference type="NCBIfam" id="NF002270">
    <property type="entry name" value="PRK01202.1"/>
    <property type="match status" value="1"/>
</dbReference>
<evidence type="ECO:0000256" key="3">
    <source>
        <dbReference type="HAMAP-Rule" id="MF_00272"/>
    </source>
</evidence>
<dbReference type="RefSeq" id="WP_007785112.1">
    <property type="nucleotide sequence ID" value="NZ_CM001441.1"/>
</dbReference>
<dbReference type="Proteomes" id="UP000005104">
    <property type="component" value="Chromosome"/>
</dbReference>
<dbReference type="eggNOG" id="COG0509">
    <property type="taxonomic scope" value="Bacteria"/>
</dbReference>
<dbReference type="Gene3D" id="2.40.50.100">
    <property type="match status" value="1"/>
</dbReference>
<dbReference type="Pfam" id="PF01597">
    <property type="entry name" value="GCV_H"/>
    <property type="match status" value="1"/>
</dbReference>
<dbReference type="PROSITE" id="PS50968">
    <property type="entry name" value="BIOTINYL_LIPOYL"/>
    <property type="match status" value="1"/>
</dbReference>
<keyword evidence="2 3" id="KW-0450">Lipoyl</keyword>
<evidence type="ECO:0000313" key="7">
    <source>
        <dbReference type="Proteomes" id="UP000005104"/>
    </source>
</evidence>
<dbReference type="GO" id="GO:0009249">
    <property type="term" value="P:protein lipoylation"/>
    <property type="evidence" value="ECO:0007669"/>
    <property type="project" value="TreeGrafter"/>
</dbReference>
<comment type="cofactor">
    <cofactor evidence="3">
        <name>(R)-lipoate</name>
        <dbReference type="ChEBI" id="CHEBI:83088"/>
    </cofactor>
    <text evidence="3">Binds 1 lipoyl cofactor covalently.</text>
</comment>
<dbReference type="InterPro" id="IPR011053">
    <property type="entry name" value="Single_hybrid_motif"/>
</dbReference>
<dbReference type="InterPro" id="IPR000089">
    <property type="entry name" value="Biotin_lipoyl"/>
</dbReference>
<dbReference type="PROSITE" id="PS00189">
    <property type="entry name" value="LIPOYL"/>
    <property type="match status" value="1"/>
</dbReference>
<dbReference type="PANTHER" id="PTHR11715:SF3">
    <property type="entry name" value="GLYCINE CLEAVAGE SYSTEM H PROTEIN-RELATED"/>
    <property type="match status" value="1"/>
</dbReference>
<dbReference type="STRING" id="768710.DesyoDRAFT_3624"/>
<dbReference type="GO" id="GO:0005960">
    <property type="term" value="C:glycine cleavage complex"/>
    <property type="evidence" value="ECO:0007669"/>
    <property type="project" value="InterPro"/>
</dbReference>
<dbReference type="NCBIfam" id="TIGR00527">
    <property type="entry name" value="gcvH"/>
    <property type="match status" value="1"/>
</dbReference>
<comment type="subunit">
    <text evidence="3">The glycine cleavage system is composed of four proteins: P, T, L and H.</text>
</comment>
<organism evidence="6 7">
    <name type="scientific">Desulfosporosinus youngiae DSM 17734</name>
    <dbReference type="NCBI Taxonomy" id="768710"/>
    <lineage>
        <taxon>Bacteria</taxon>
        <taxon>Bacillati</taxon>
        <taxon>Bacillota</taxon>
        <taxon>Clostridia</taxon>
        <taxon>Eubacteriales</taxon>
        <taxon>Desulfitobacteriaceae</taxon>
        <taxon>Desulfosporosinus</taxon>
    </lineage>
</organism>
<evidence type="ECO:0000256" key="2">
    <source>
        <dbReference type="ARBA" id="ARBA00022823"/>
    </source>
</evidence>
<dbReference type="OrthoDB" id="9796712at2"/>
<dbReference type="HOGENOM" id="CLU_097408_2_2_9"/>
<dbReference type="GO" id="GO:0019464">
    <property type="term" value="P:glycine decarboxylation via glycine cleavage system"/>
    <property type="evidence" value="ECO:0007669"/>
    <property type="project" value="UniProtKB-UniRule"/>
</dbReference>
<dbReference type="EMBL" id="CM001441">
    <property type="protein sequence ID" value="EHQ90625.1"/>
    <property type="molecule type" value="Genomic_DNA"/>
</dbReference>
<dbReference type="AlphaFoldDB" id="H5Y5N8"/>
<dbReference type="HAMAP" id="MF_00272">
    <property type="entry name" value="GcvH"/>
    <property type="match status" value="1"/>
</dbReference>
<evidence type="ECO:0000256" key="1">
    <source>
        <dbReference type="ARBA" id="ARBA00009249"/>
    </source>
</evidence>
<dbReference type="InterPro" id="IPR017453">
    <property type="entry name" value="GCV_H_sub"/>
</dbReference>
<dbReference type="InterPro" id="IPR002930">
    <property type="entry name" value="GCV_H"/>
</dbReference>